<comment type="subcellular location">
    <subcellularLocation>
        <location evidence="1">Membrane</location>
        <topology evidence="1">Multi-pass membrane protein</topology>
    </subcellularLocation>
</comment>
<dbReference type="Gene3D" id="1.20.1530.20">
    <property type="match status" value="1"/>
</dbReference>
<feature type="compositionally biased region" description="Low complexity" evidence="5">
    <location>
        <begin position="479"/>
        <end position="493"/>
    </location>
</feature>
<feature type="transmembrane region" description="Helical" evidence="6">
    <location>
        <begin position="20"/>
        <end position="40"/>
    </location>
</feature>
<name>A0A8K1FGK6_PYTOL</name>
<keyword evidence="2 6" id="KW-0812">Transmembrane</keyword>
<dbReference type="Proteomes" id="UP000794436">
    <property type="component" value="Unassembled WGS sequence"/>
</dbReference>
<dbReference type="InterPro" id="IPR038770">
    <property type="entry name" value="Na+/solute_symporter_sf"/>
</dbReference>
<dbReference type="InterPro" id="IPR006153">
    <property type="entry name" value="Cation/H_exchanger_TM"/>
</dbReference>
<dbReference type="PANTHER" id="PTHR43021:SF2">
    <property type="entry name" value="CATION_H+ EXCHANGER DOMAIN-CONTAINING PROTEIN"/>
    <property type="match status" value="1"/>
</dbReference>
<accession>A0A8K1FGK6</accession>
<feature type="compositionally biased region" description="Basic and acidic residues" evidence="5">
    <location>
        <begin position="495"/>
        <end position="516"/>
    </location>
</feature>
<organism evidence="8 9">
    <name type="scientific">Pythium oligandrum</name>
    <name type="common">Mycoparasitic fungus</name>
    <dbReference type="NCBI Taxonomy" id="41045"/>
    <lineage>
        <taxon>Eukaryota</taxon>
        <taxon>Sar</taxon>
        <taxon>Stramenopiles</taxon>
        <taxon>Oomycota</taxon>
        <taxon>Peronosporomycetes</taxon>
        <taxon>Pythiales</taxon>
        <taxon>Pythiaceae</taxon>
        <taxon>Pythium</taxon>
    </lineage>
</organism>
<dbReference type="PANTHER" id="PTHR43021">
    <property type="entry name" value="NA(+)/H(+) ANTIPORTER-RELATED"/>
    <property type="match status" value="1"/>
</dbReference>
<dbReference type="EMBL" id="SPLM01000110">
    <property type="protein sequence ID" value="TMW58802.1"/>
    <property type="molecule type" value="Genomic_DNA"/>
</dbReference>
<gene>
    <name evidence="8" type="ORF">Poli38472_006947</name>
</gene>
<evidence type="ECO:0000256" key="2">
    <source>
        <dbReference type="ARBA" id="ARBA00022692"/>
    </source>
</evidence>
<feature type="transmembrane region" description="Helical" evidence="6">
    <location>
        <begin position="178"/>
        <end position="197"/>
    </location>
</feature>
<feature type="transmembrane region" description="Helical" evidence="6">
    <location>
        <begin position="217"/>
        <end position="243"/>
    </location>
</feature>
<evidence type="ECO:0000313" key="9">
    <source>
        <dbReference type="Proteomes" id="UP000794436"/>
    </source>
</evidence>
<feature type="region of interest" description="Disordered" evidence="5">
    <location>
        <begin position="842"/>
        <end position="865"/>
    </location>
</feature>
<feature type="region of interest" description="Disordered" evidence="5">
    <location>
        <begin position="475"/>
        <end position="516"/>
    </location>
</feature>
<reference evidence="8" key="1">
    <citation type="submission" date="2019-03" db="EMBL/GenBank/DDBJ databases">
        <title>Long read genome sequence of the mycoparasitic Pythium oligandrum ATCC 38472 isolated from sugarbeet rhizosphere.</title>
        <authorList>
            <person name="Gaulin E."/>
        </authorList>
    </citation>
    <scope>NUCLEOTIDE SEQUENCE</scope>
    <source>
        <strain evidence="8">ATCC 38472_TT</strain>
    </source>
</reference>
<evidence type="ECO:0000256" key="4">
    <source>
        <dbReference type="ARBA" id="ARBA00023136"/>
    </source>
</evidence>
<protein>
    <recommendedName>
        <fullName evidence="7">Cation/H+ exchanger transmembrane domain-containing protein</fullName>
    </recommendedName>
</protein>
<feature type="transmembrane region" description="Helical" evidence="6">
    <location>
        <begin position="145"/>
        <end position="166"/>
    </location>
</feature>
<dbReference type="Pfam" id="PF00999">
    <property type="entry name" value="Na_H_Exchanger"/>
    <property type="match status" value="1"/>
</dbReference>
<keyword evidence="9" id="KW-1185">Reference proteome</keyword>
<proteinExistence type="predicted"/>
<feature type="transmembrane region" description="Helical" evidence="6">
    <location>
        <begin position="287"/>
        <end position="304"/>
    </location>
</feature>
<feature type="compositionally biased region" description="Pro residues" evidence="5">
    <location>
        <begin position="848"/>
        <end position="859"/>
    </location>
</feature>
<dbReference type="AlphaFoldDB" id="A0A8K1FGK6"/>
<evidence type="ECO:0000256" key="1">
    <source>
        <dbReference type="ARBA" id="ARBA00004141"/>
    </source>
</evidence>
<keyword evidence="3 6" id="KW-1133">Transmembrane helix</keyword>
<dbReference type="GO" id="GO:1902600">
    <property type="term" value="P:proton transmembrane transport"/>
    <property type="evidence" value="ECO:0007669"/>
    <property type="project" value="InterPro"/>
</dbReference>
<evidence type="ECO:0000256" key="6">
    <source>
        <dbReference type="SAM" id="Phobius"/>
    </source>
</evidence>
<evidence type="ECO:0000256" key="3">
    <source>
        <dbReference type="ARBA" id="ARBA00022989"/>
    </source>
</evidence>
<dbReference type="GO" id="GO:0015297">
    <property type="term" value="F:antiporter activity"/>
    <property type="evidence" value="ECO:0007669"/>
    <property type="project" value="InterPro"/>
</dbReference>
<sequence length="865" mass="93270">MAGDAGVVVPFGSADTIDDTLLHILGFLIVLAAAHPLGLLFPRFFKLPLITGYLLIGIITGPFLSNLITNESVTMLASSINAMALSFISFQAGQEIYLPELKPQIKGILQLLTMLYFTTMVLLTFILTVGAGPFFHGVFDTACRLAIALMFGSIAVLGSPATVMAIKIELNSVGPFTNLMLGATMTAELVVLISFSISRVISSVYCAKLDISFGNLMFTMGIVFSNLLIGAGIGLLIIAIFMIPGGDDGHHHHDEHKNEALLVDQDHPPAHGDSSKSEGKSSIFGSLYFKGFLWLVLGYVFYISTNTISQATIAAYGHVWDVKFEPLLVLMVASCVAGHYGHIRHDMHIILDRSAPIVFLPFFVMTGAALKLDQVAGAIPLMSLFVGLRYAAIFLACYGAGRFILKLPPQQYNNLWLTMTPQAGVALGLANEVKGLSSDPWAAEFAATIVAAVVVNQIVGPVFCAMGLSRAGESSVQPASKSDSGDSDAQSGQVDRLEAGAGKKDDSERWIQQHGRSRESRRIQHAVVIGDDSVACEWALQLALYGANVSMPVLDDARQARWESILELIRSQKSVVSAELADEFAQELATRSTQGGDDDQDQEEMVSMRARTAMAMPTDLMVFTGDDHRALEHIKLLSAMAMGRGSMPRLIAVTKDATLVDALRQRGVLCIQPSISLSNVGMRLALLDDMTAQHFVLCETSAPEPLVNAEAFIQTTKLPAMGATLLTHRRGVLQRNMRYARHLQSMNTVDSDGPVEAVAPPRVSMFGRSSAANGPEFFLASARRQGRNTRYSTRSPNFVGANDMYIIGDNGEGGFEDTPLDVYDDIAVLGGGAHSARAGVFTANTTPGRPPRPMIPPRYNPKTKM</sequence>
<feature type="transmembrane region" description="Helical" evidence="6">
    <location>
        <begin position="47"/>
        <end position="68"/>
    </location>
</feature>
<feature type="domain" description="Cation/H+ exchanger transmembrane" evidence="7">
    <location>
        <begin position="33"/>
        <end position="238"/>
    </location>
</feature>
<feature type="transmembrane region" description="Helical" evidence="6">
    <location>
        <begin position="378"/>
        <end position="400"/>
    </location>
</feature>
<feature type="transmembrane region" description="Helical" evidence="6">
    <location>
        <begin position="324"/>
        <end position="343"/>
    </location>
</feature>
<evidence type="ECO:0000256" key="5">
    <source>
        <dbReference type="SAM" id="MobiDB-lite"/>
    </source>
</evidence>
<keyword evidence="4 6" id="KW-0472">Membrane</keyword>
<dbReference type="OrthoDB" id="119067at2759"/>
<dbReference type="GO" id="GO:0016020">
    <property type="term" value="C:membrane"/>
    <property type="evidence" value="ECO:0007669"/>
    <property type="project" value="UniProtKB-SubCell"/>
</dbReference>
<feature type="transmembrane region" description="Helical" evidence="6">
    <location>
        <begin position="114"/>
        <end position="139"/>
    </location>
</feature>
<feature type="transmembrane region" description="Helical" evidence="6">
    <location>
        <begin position="355"/>
        <end position="372"/>
    </location>
</feature>
<evidence type="ECO:0000313" key="8">
    <source>
        <dbReference type="EMBL" id="TMW58802.1"/>
    </source>
</evidence>
<evidence type="ECO:0000259" key="7">
    <source>
        <dbReference type="Pfam" id="PF00999"/>
    </source>
</evidence>
<comment type="caution">
    <text evidence="8">The sequence shown here is derived from an EMBL/GenBank/DDBJ whole genome shotgun (WGS) entry which is preliminary data.</text>
</comment>